<accession>A0ABS8V2I2</accession>
<evidence type="ECO:0000256" key="3">
    <source>
        <dbReference type="ARBA" id="ARBA00023242"/>
    </source>
</evidence>
<organism evidence="4 5">
    <name type="scientific">Datura stramonium</name>
    <name type="common">Jimsonweed</name>
    <name type="synonym">Common thornapple</name>
    <dbReference type="NCBI Taxonomy" id="4076"/>
    <lineage>
        <taxon>Eukaryota</taxon>
        <taxon>Viridiplantae</taxon>
        <taxon>Streptophyta</taxon>
        <taxon>Embryophyta</taxon>
        <taxon>Tracheophyta</taxon>
        <taxon>Spermatophyta</taxon>
        <taxon>Magnoliopsida</taxon>
        <taxon>eudicotyledons</taxon>
        <taxon>Gunneridae</taxon>
        <taxon>Pentapetalae</taxon>
        <taxon>asterids</taxon>
        <taxon>lamiids</taxon>
        <taxon>Solanales</taxon>
        <taxon>Solanaceae</taxon>
        <taxon>Solanoideae</taxon>
        <taxon>Datureae</taxon>
        <taxon>Datura</taxon>
    </lineage>
</organism>
<name>A0ABS8V2I2_DATST</name>
<proteinExistence type="predicted"/>
<protein>
    <submittedName>
        <fullName evidence="4">Uncharacterized protein</fullName>
    </submittedName>
</protein>
<dbReference type="EMBL" id="JACEIK010003302">
    <property type="protein sequence ID" value="MCD9641207.1"/>
    <property type="molecule type" value="Genomic_DNA"/>
</dbReference>
<evidence type="ECO:0000313" key="5">
    <source>
        <dbReference type="Proteomes" id="UP000823775"/>
    </source>
</evidence>
<evidence type="ECO:0000313" key="4">
    <source>
        <dbReference type="EMBL" id="MCD9641207.1"/>
    </source>
</evidence>
<evidence type="ECO:0000256" key="1">
    <source>
        <dbReference type="ARBA" id="ARBA00004604"/>
    </source>
</evidence>
<keyword evidence="2" id="KW-0694">RNA-binding</keyword>
<reference evidence="4 5" key="1">
    <citation type="journal article" date="2021" name="BMC Genomics">
        <title>Datura genome reveals duplications of psychoactive alkaloid biosynthetic genes and high mutation rate following tissue culture.</title>
        <authorList>
            <person name="Rajewski A."/>
            <person name="Carter-House D."/>
            <person name="Stajich J."/>
            <person name="Litt A."/>
        </authorList>
    </citation>
    <scope>NUCLEOTIDE SEQUENCE [LARGE SCALE GENOMIC DNA]</scope>
    <source>
        <strain evidence="4">AR-01</strain>
    </source>
</reference>
<keyword evidence="5" id="KW-1185">Reference proteome</keyword>
<dbReference type="InterPro" id="IPR012677">
    <property type="entry name" value="Nucleotide-bd_a/b_plait_sf"/>
</dbReference>
<evidence type="ECO:0000256" key="2">
    <source>
        <dbReference type="ARBA" id="ARBA00022884"/>
    </source>
</evidence>
<dbReference type="Proteomes" id="UP000823775">
    <property type="component" value="Unassembled WGS sequence"/>
</dbReference>
<gene>
    <name evidence="4" type="ORF">HAX54_027276</name>
</gene>
<dbReference type="PANTHER" id="PTHR46754">
    <property type="entry name" value="MKI67 FHA DOMAIN-INTERACTING NUCLEOLAR PHOSPHOPROTEIN"/>
    <property type="match status" value="1"/>
</dbReference>
<sequence length="279" mass="32225">MTTILRPIQQLICHRSPGRSSKAYSSKMGVKARKKAITNKLKNGANDLSASSASKDEARDFLPLEGGPAQKLPKTEVRENKATVLYIGRIPHGFYENEMEVEYLCDILSMWSSSFFKQFGTIKRLRIARNKKASVLILQYRTTIFFHKLIRFYSVSVIVDFIGKECEEVENLVRRWKGVNRWYKPLDWVKIERKRQDKERTLDDRKKLVEGILKRDKKRQKRIEAARIDYDCPEIILSSRTDAASKISMLAVCITIHGHVLAVMSWHRNYATDGKLCAA</sequence>
<dbReference type="Gene3D" id="3.30.70.330">
    <property type="match status" value="1"/>
</dbReference>
<keyword evidence="3" id="KW-0539">Nucleus</keyword>
<comment type="caution">
    <text evidence="4">The sequence shown here is derived from an EMBL/GenBank/DDBJ whole genome shotgun (WGS) entry which is preliminary data.</text>
</comment>
<comment type="subcellular location">
    <subcellularLocation>
        <location evidence="1">Nucleus</location>
        <location evidence="1">Nucleolus</location>
    </subcellularLocation>
</comment>